<comment type="similarity">
    <text evidence="1">Belongs to the GSP E family.</text>
</comment>
<reference evidence="5 6" key="1">
    <citation type="submission" date="2020-06" db="EMBL/GenBank/DDBJ databases">
        <title>The endosymbiont of the kinetoplastid Bodo saltans is a Paracaedibacter-like alpha-proteobacterium possessing a putative toxin-antitoxin system.</title>
        <authorList>
            <person name="Midha S."/>
            <person name="Rigden D.J."/>
            <person name="Siozios S."/>
            <person name="Hurst G.D.D."/>
            <person name="Jackson A.P."/>
        </authorList>
    </citation>
    <scope>NUCLEOTIDE SEQUENCE [LARGE SCALE GENOMIC DNA]</scope>
    <source>
        <strain evidence="5">Lake Konstanz</strain>
    </source>
</reference>
<dbReference type="GO" id="GO:0005524">
    <property type="term" value="F:ATP binding"/>
    <property type="evidence" value="ECO:0007669"/>
    <property type="project" value="UniProtKB-KW"/>
</dbReference>
<dbReference type="RefSeq" id="WP_350332594.1">
    <property type="nucleotide sequence ID" value="NZ_CP054719.1"/>
</dbReference>
<dbReference type="EMBL" id="CP054719">
    <property type="protein sequence ID" value="QOL19856.1"/>
    <property type="molecule type" value="Genomic_DNA"/>
</dbReference>
<evidence type="ECO:0000313" key="5">
    <source>
        <dbReference type="EMBL" id="QOL19856.1"/>
    </source>
</evidence>
<keyword evidence="6" id="KW-1185">Reference proteome</keyword>
<evidence type="ECO:0000259" key="4">
    <source>
        <dbReference type="PROSITE" id="PS00662"/>
    </source>
</evidence>
<evidence type="ECO:0000256" key="3">
    <source>
        <dbReference type="ARBA" id="ARBA00022840"/>
    </source>
</evidence>
<dbReference type="SUPFAM" id="SSF160246">
    <property type="entry name" value="EspE N-terminal domain-like"/>
    <property type="match status" value="1"/>
</dbReference>
<sequence length="527" mass="59184">MIYKNDHQLLLHDLVQKGILSSDQAVVLQSEIQRGVDLSSHLQKVYGINAWEISECIADRHHYLFQRWALKDIDVSVASVVPIERLRYFLCLPIHKTESALTVVFAGSDSLELRNLLREYFPECSQQNVYCVPQSFLDQGVGLIPKDPEAIFKHLDAMDNWTHGKSAVDEISTDAVLHIILNDAYSKRASDIHFEPGVDTLRVRFRIDGVLKTYRQFSDRHWGYLASRIKVLGEMNTAESRRPQSGRFSQILNGHEVDIRAASHPTTQGESMVLRLLDKHKMVVPLESLGFCERSAHLLQKMYSMPHGLVLFTGPTGSGKTTTLYSILNQINRGDTNIMTLEDPVEYELQGIRQTSVQKDVLSFQDGIRAILRQDPDVILIGEIRDEDTAKMAFRASQTGHLVFSTLHTNDVWGVFPRLMDLGVSFESIKHTVVGIVSQRLVRKRCECFPTGCDHCDSTGLYGRAAIGEMLLVTPALRSYMQASHTIEIPSDILMSHYISLKESGDAAIGNAITTAVEVSKYCGDVK</sequence>
<organism evidence="5 6">
    <name type="scientific">Candidatus Bodocaedibacter vickermanii</name>
    <dbReference type="NCBI Taxonomy" id="2741701"/>
    <lineage>
        <taxon>Bacteria</taxon>
        <taxon>Pseudomonadati</taxon>
        <taxon>Pseudomonadota</taxon>
        <taxon>Alphaproteobacteria</taxon>
        <taxon>Holosporales</taxon>
        <taxon>Candidatus Paracaedibacteraceae</taxon>
        <taxon>Candidatus Bodocaedibacter</taxon>
    </lineage>
</organism>
<dbReference type="CDD" id="cd01129">
    <property type="entry name" value="PulE-GspE-like"/>
    <property type="match status" value="1"/>
</dbReference>
<name>A0A7L9RTG8_9PROT</name>
<dbReference type="Gene3D" id="3.40.50.300">
    <property type="entry name" value="P-loop containing nucleotide triphosphate hydrolases"/>
    <property type="match status" value="1"/>
</dbReference>
<dbReference type="KEGG" id="pbal:CPBP_00627"/>
<dbReference type="InterPro" id="IPR037257">
    <property type="entry name" value="T2SS_E_N_sf"/>
</dbReference>
<proteinExistence type="inferred from homology"/>
<dbReference type="PANTHER" id="PTHR30258:SF2">
    <property type="entry name" value="COMG OPERON PROTEIN 1"/>
    <property type="match status" value="1"/>
</dbReference>
<dbReference type="PANTHER" id="PTHR30258">
    <property type="entry name" value="TYPE II SECRETION SYSTEM PROTEIN GSPE-RELATED"/>
    <property type="match status" value="1"/>
</dbReference>
<dbReference type="AlphaFoldDB" id="A0A7L9RTG8"/>
<gene>
    <name evidence="5" type="primary">gspE</name>
    <name evidence="5" type="ORF">CPBP_00627</name>
</gene>
<accession>A0A7L9RTG8</accession>
<dbReference type="Pfam" id="PF00437">
    <property type="entry name" value="T2SSE"/>
    <property type="match status" value="1"/>
</dbReference>
<dbReference type="SMART" id="SM00382">
    <property type="entry name" value="AAA"/>
    <property type="match status" value="1"/>
</dbReference>
<dbReference type="GO" id="GO:0005886">
    <property type="term" value="C:plasma membrane"/>
    <property type="evidence" value="ECO:0007669"/>
    <property type="project" value="TreeGrafter"/>
</dbReference>
<dbReference type="GO" id="GO:0016887">
    <property type="term" value="F:ATP hydrolysis activity"/>
    <property type="evidence" value="ECO:0007669"/>
    <property type="project" value="TreeGrafter"/>
</dbReference>
<dbReference type="InterPro" id="IPR027417">
    <property type="entry name" value="P-loop_NTPase"/>
</dbReference>
<protein>
    <submittedName>
        <fullName evidence="5">Type II secretion system protein E</fullName>
    </submittedName>
</protein>
<keyword evidence="2" id="KW-0547">Nucleotide-binding</keyword>
<dbReference type="Proteomes" id="UP000594001">
    <property type="component" value="Chromosome"/>
</dbReference>
<evidence type="ECO:0000256" key="2">
    <source>
        <dbReference type="ARBA" id="ARBA00022741"/>
    </source>
</evidence>
<dbReference type="PROSITE" id="PS00662">
    <property type="entry name" value="T2SP_E"/>
    <property type="match status" value="1"/>
</dbReference>
<evidence type="ECO:0000313" key="6">
    <source>
        <dbReference type="Proteomes" id="UP000594001"/>
    </source>
</evidence>
<dbReference type="SUPFAM" id="SSF52540">
    <property type="entry name" value="P-loop containing nucleoside triphosphate hydrolases"/>
    <property type="match status" value="1"/>
</dbReference>
<evidence type="ECO:0000256" key="1">
    <source>
        <dbReference type="ARBA" id="ARBA00006611"/>
    </source>
</evidence>
<dbReference type="InterPro" id="IPR001482">
    <property type="entry name" value="T2SS/T4SS_dom"/>
</dbReference>
<dbReference type="InterPro" id="IPR003593">
    <property type="entry name" value="AAA+_ATPase"/>
</dbReference>
<feature type="domain" description="Bacterial type II secretion system protein E" evidence="4">
    <location>
        <begin position="372"/>
        <end position="386"/>
    </location>
</feature>
<dbReference type="Gene3D" id="3.30.450.90">
    <property type="match status" value="1"/>
</dbReference>
<keyword evidence="3" id="KW-0067">ATP-binding</keyword>